<dbReference type="Pfam" id="PF04773">
    <property type="entry name" value="FecR"/>
    <property type="match status" value="1"/>
</dbReference>
<dbReference type="InterPro" id="IPR012373">
    <property type="entry name" value="Ferrdict_sens_TM"/>
</dbReference>
<dbReference type="RefSeq" id="WP_104002243.1">
    <property type="nucleotide sequence ID" value="NZ_FNVQ01000001.1"/>
</dbReference>
<organism evidence="3 4">
    <name type="scientific">Marinobacterium lutimaris</name>
    <dbReference type="NCBI Taxonomy" id="568106"/>
    <lineage>
        <taxon>Bacteria</taxon>
        <taxon>Pseudomonadati</taxon>
        <taxon>Pseudomonadota</taxon>
        <taxon>Gammaproteobacteria</taxon>
        <taxon>Oceanospirillales</taxon>
        <taxon>Oceanospirillaceae</taxon>
        <taxon>Marinobacterium</taxon>
    </lineage>
</organism>
<dbReference type="EMBL" id="FNVQ01000001">
    <property type="protein sequence ID" value="SEG09109.1"/>
    <property type="molecule type" value="Genomic_DNA"/>
</dbReference>
<evidence type="ECO:0000259" key="2">
    <source>
        <dbReference type="Pfam" id="PF16220"/>
    </source>
</evidence>
<evidence type="ECO:0000313" key="3">
    <source>
        <dbReference type="EMBL" id="SEG09109.1"/>
    </source>
</evidence>
<dbReference type="GO" id="GO:0016989">
    <property type="term" value="F:sigma factor antagonist activity"/>
    <property type="evidence" value="ECO:0007669"/>
    <property type="project" value="TreeGrafter"/>
</dbReference>
<dbReference type="InterPro" id="IPR006860">
    <property type="entry name" value="FecR"/>
</dbReference>
<sequence>MSSSQSAQKEILRAAAHWYSVLCGEDVTEQQKREHAEWVEADPSHQLAWQQVEKLRQQLQSVPGASAFHTLQIKQQQGQKRRAVLRSFAFLAGGASLGSLAWRQTPVNGLIKDWTAGHRTVTGERRELALDDGTQLILNTDTALDLLETDTSRLVRLYDGEIFVRTGSGVSGNEPGRGAKPLQVHTEQGMVIPLGTVFTVRKHPVSTSVTVIEDRVELIPVSAAGQSEFVDAGEQAEMSSGGVAISPASPQMDSWTRGLLVAVDWPLSRLVAELSRYRAGVLRCDPAVAALRISGAYPLDDTERALQAISNALPVRVSRITDYWVTVTALL</sequence>
<dbReference type="Pfam" id="PF16220">
    <property type="entry name" value="DUF4880"/>
    <property type="match status" value="1"/>
</dbReference>
<dbReference type="Gene3D" id="2.60.120.1440">
    <property type="match status" value="1"/>
</dbReference>
<dbReference type="PANTHER" id="PTHR30273:SF2">
    <property type="entry name" value="PROTEIN FECR"/>
    <property type="match status" value="1"/>
</dbReference>
<dbReference type="OrthoDB" id="7032198at2"/>
<keyword evidence="4" id="KW-1185">Reference proteome</keyword>
<reference evidence="3 4" key="1">
    <citation type="submission" date="2016-10" db="EMBL/GenBank/DDBJ databases">
        <authorList>
            <person name="de Groot N.N."/>
        </authorList>
    </citation>
    <scope>NUCLEOTIDE SEQUENCE [LARGE SCALE GENOMIC DNA]</scope>
    <source>
        <strain evidence="3 4">DSM 22012</strain>
    </source>
</reference>
<name>A0A1H5XBK7_9GAMM</name>
<dbReference type="InterPro" id="IPR032623">
    <property type="entry name" value="FecR_N"/>
</dbReference>
<gene>
    <name evidence="3" type="ORF">SAMN05444390_1011332</name>
</gene>
<feature type="domain" description="FecR N-terminal" evidence="2">
    <location>
        <begin position="13"/>
        <end position="55"/>
    </location>
</feature>
<accession>A0A1H5XBK7</accession>
<evidence type="ECO:0000313" key="4">
    <source>
        <dbReference type="Proteomes" id="UP000236745"/>
    </source>
</evidence>
<dbReference type="AlphaFoldDB" id="A0A1H5XBK7"/>
<dbReference type="PANTHER" id="PTHR30273">
    <property type="entry name" value="PERIPLASMIC SIGNAL SENSOR AND SIGMA FACTOR ACTIVATOR FECR-RELATED"/>
    <property type="match status" value="1"/>
</dbReference>
<feature type="domain" description="FecR protein" evidence="1">
    <location>
        <begin position="119"/>
        <end position="217"/>
    </location>
</feature>
<proteinExistence type="predicted"/>
<dbReference type="PIRSF" id="PIRSF018266">
    <property type="entry name" value="FecR"/>
    <property type="match status" value="1"/>
</dbReference>
<protein>
    <submittedName>
        <fullName evidence="3">FecR family protein</fullName>
    </submittedName>
</protein>
<dbReference type="Proteomes" id="UP000236745">
    <property type="component" value="Unassembled WGS sequence"/>
</dbReference>
<evidence type="ECO:0000259" key="1">
    <source>
        <dbReference type="Pfam" id="PF04773"/>
    </source>
</evidence>